<sequence>MPDSRVSAWVKQLPESFEYLPGQLQSSSQPKPCNKRKAFQPPSPPPTISNGMDDTPTGRKRPRLDPADPDKTPIGRPRDGTAPRRSPSKASSMSGSSASSYPSRSSSPLKQQIMRLRIDDTGFDIRDLKVDNPPSPEVDHLLQNLNDIGSGLEFLPDNLRDEILESPMLQGKDRHPWRFSFKSASDFEHLPGRIPSPQEVALVYECAKDCRDFGHEEAGWNAEVHQRLLESVFREPGKTKGGLYNFTMSTTARPHSMWLPKSIRTKMIDFCIYVDLQQEEPESFQALESLCRTTLTTTVNHTDFQRLQFCPIVLSIETKGPAPRLDTAEVQMGVWHAAQWNFLRSTVLASLHSLEEAEKQADDILSRLPFIPGVIVQGHRWYFVLSTWHGSRTTFWAERLFGSTQSYKELYQVIAGLRHLTSWVDKFYLPWFRAHILPKETAASG</sequence>
<feature type="region of interest" description="Disordered" evidence="1">
    <location>
        <begin position="20"/>
        <end position="110"/>
    </location>
</feature>
<protein>
    <recommendedName>
        <fullName evidence="2">PD-(D/E)XK nuclease-like domain-containing protein</fullName>
    </recommendedName>
</protein>
<evidence type="ECO:0000259" key="2">
    <source>
        <dbReference type="Pfam" id="PF20516"/>
    </source>
</evidence>
<dbReference type="HOGENOM" id="CLU_027219_0_3_1"/>
<feature type="domain" description="PD-(D/E)XK nuclease-like" evidence="2">
    <location>
        <begin position="173"/>
        <end position="428"/>
    </location>
</feature>
<dbReference type="AlphaFoldDB" id="W9N9H4"/>
<dbReference type="InterPro" id="IPR046797">
    <property type="entry name" value="PDDEXK_12"/>
</dbReference>
<feature type="compositionally biased region" description="Low complexity" evidence="1">
    <location>
        <begin position="83"/>
        <end position="107"/>
    </location>
</feature>
<evidence type="ECO:0000256" key="1">
    <source>
        <dbReference type="SAM" id="MobiDB-lite"/>
    </source>
</evidence>
<reference evidence="3" key="1">
    <citation type="submission" date="2011-10" db="EMBL/GenBank/DDBJ databases">
        <title>The Genome Sequence of Fusarium oxysporum HDV247.</title>
        <authorList>
            <consortium name="The Broad Institute Genome Sequencing Platform"/>
            <person name="Ma L.-J."/>
            <person name="Gale L.R."/>
            <person name="Schwartz D.C."/>
            <person name="Zhou S."/>
            <person name="Corby-Kistler H."/>
            <person name="Young S.K."/>
            <person name="Zeng Q."/>
            <person name="Gargeya S."/>
            <person name="Fitzgerald M."/>
            <person name="Haas B."/>
            <person name="Abouelleil A."/>
            <person name="Alvarado L."/>
            <person name="Arachchi H.M."/>
            <person name="Berlin A."/>
            <person name="Brown A."/>
            <person name="Chapman S.B."/>
            <person name="Chen Z."/>
            <person name="Dunbar C."/>
            <person name="Freedman E."/>
            <person name="Gearin G."/>
            <person name="Goldberg J."/>
            <person name="Griggs A."/>
            <person name="Gujja S."/>
            <person name="Heiman D."/>
            <person name="Howarth C."/>
            <person name="Larson L."/>
            <person name="Lui A."/>
            <person name="MacDonald P.J.P."/>
            <person name="Montmayeur A."/>
            <person name="Murphy C."/>
            <person name="Neiman D."/>
            <person name="Pearson M."/>
            <person name="Priest M."/>
            <person name="Roberts A."/>
            <person name="Saif S."/>
            <person name="Shea T."/>
            <person name="Shenoy N."/>
            <person name="Sisk P."/>
            <person name="Stolte C."/>
            <person name="Sykes S."/>
            <person name="Wortman J."/>
            <person name="Nusbaum C."/>
            <person name="Birren B."/>
        </authorList>
    </citation>
    <scope>NUCLEOTIDE SEQUENCE [LARGE SCALE GENOMIC DNA]</scope>
    <source>
        <strain evidence="3">HDV247</strain>
    </source>
</reference>
<dbReference type="EMBL" id="JH651130">
    <property type="protein sequence ID" value="EXA29289.1"/>
    <property type="molecule type" value="Genomic_DNA"/>
</dbReference>
<feature type="compositionally biased region" description="Basic and acidic residues" evidence="1">
    <location>
        <begin position="63"/>
        <end position="82"/>
    </location>
</feature>
<proteinExistence type="predicted"/>
<accession>W9N9H4</accession>
<organism evidence="3">
    <name type="scientific">Fusarium oxysporum f. sp. pisi HDV247</name>
    <dbReference type="NCBI Taxonomy" id="1080344"/>
    <lineage>
        <taxon>Eukaryota</taxon>
        <taxon>Fungi</taxon>
        <taxon>Dikarya</taxon>
        <taxon>Ascomycota</taxon>
        <taxon>Pezizomycotina</taxon>
        <taxon>Sordariomycetes</taxon>
        <taxon>Hypocreomycetidae</taxon>
        <taxon>Hypocreales</taxon>
        <taxon>Nectriaceae</taxon>
        <taxon>Fusarium</taxon>
        <taxon>Fusarium oxysporum species complex</taxon>
    </lineage>
</organism>
<name>W9N9H4_FUSOX</name>
<evidence type="ECO:0000313" key="3">
    <source>
        <dbReference type="EMBL" id="EXA29289.1"/>
    </source>
</evidence>
<reference evidence="3" key="2">
    <citation type="submission" date="2012-05" db="EMBL/GenBank/DDBJ databases">
        <title>Annotation of the Genome Sequence of Fusarium oxysporum HDV247.</title>
        <authorList>
            <consortium name="The Broad Institute Genomics Platform"/>
            <person name="Ma L.-J."/>
            <person name="Corby-Kistler H."/>
            <person name="Broz K."/>
            <person name="Gale L.R."/>
            <person name="Jonkers W."/>
            <person name="O'Donnell K."/>
            <person name="Ploetz R."/>
            <person name="Steinberg C."/>
            <person name="Schwartz D.C."/>
            <person name="VanEtten H."/>
            <person name="Zhou S."/>
            <person name="Young S.K."/>
            <person name="Zeng Q."/>
            <person name="Gargeya S."/>
            <person name="Fitzgerald M."/>
            <person name="Abouelleil A."/>
            <person name="Alvarado L."/>
            <person name="Chapman S.B."/>
            <person name="Gainer-Dewar J."/>
            <person name="Goldberg J."/>
            <person name="Griggs A."/>
            <person name="Gujja S."/>
            <person name="Hansen M."/>
            <person name="Howarth C."/>
            <person name="Imamovic A."/>
            <person name="Ireland A."/>
            <person name="Larimer J."/>
            <person name="McCowan C."/>
            <person name="Murphy C."/>
            <person name="Pearson M."/>
            <person name="Poon T.W."/>
            <person name="Priest M."/>
            <person name="Roberts A."/>
            <person name="Saif S."/>
            <person name="Shea T."/>
            <person name="Sykes S."/>
            <person name="Wortman J."/>
            <person name="Nusbaum C."/>
            <person name="Birren B."/>
        </authorList>
    </citation>
    <scope>NUCLEOTIDE SEQUENCE</scope>
    <source>
        <strain evidence="3">HDV247</strain>
    </source>
</reference>
<dbReference type="OrthoDB" id="4161186at2759"/>
<dbReference type="Proteomes" id="UP000030751">
    <property type="component" value="Unassembled WGS sequence"/>
</dbReference>
<gene>
    <name evidence="3" type="ORF">FOVG_19210</name>
</gene>
<dbReference type="Pfam" id="PF20516">
    <property type="entry name" value="PDDEXK_12"/>
    <property type="match status" value="1"/>
</dbReference>